<dbReference type="EMBL" id="JAZGSY010000320">
    <property type="protein sequence ID" value="KAL1837181.1"/>
    <property type="molecule type" value="Genomic_DNA"/>
</dbReference>
<accession>A0ABR3V6Y4</accession>
<dbReference type="Proteomes" id="UP001583172">
    <property type="component" value="Unassembled WGS sequence"/>
</dbReference>
<proteinExistence type="predicted"/>
<protein>
    <submittedName>
        <fullName evidence="1">Uncharacterized protein</fullName>
    </submittedName>
</protein>
<comment type="caution">
    <text evidence="1">The sequence shown here is derived from an EMBL/GenBank/DDBJ whole genome shotgun (WGS) entry which is preliminary data.</text>
</comment>
<gene>
    <name evidence="1" type="ORF">VTJ49DRAFT_4172</name>
</gene>
<name>A0ABR3V6Y4_HUMIN</name>
<sequence length="123" mass="13580">MLGRCVASGSETLWAAAVSLIGWRFLWMLFSSQRLAESLQNQNPTRHRICVWAGGLSQRTEDSNAAFTRISSPAVVSPVIHTAAPAGRWAGIPAPDTTEKRGYRIAQSYVKRKDPGGRRLGWR</sequence>
<evidence type="ECO:0000313" key="1">
    <source>
        <dbReference type="EMBL" id="KAL1837181.1"/>
    </source>
</evidence>
<organism evidence="1 2">
    <name type="scientific">Humicola insolens</name>
    <name type="common">Soft-rot fungus</name>
    <dbReference type="NCBI Taxonomy" id="85995"/>
    <lineage>
        <taxon>Eukaryota</taxon>
        <taxon>Fungi</taxon>
        <taxon>Dikarya</taxon>
        <taxon>Ascomycota</taxon>
        <taxon>Pezizomycotina</taxon>
        <taxon>Sordariomycetes</taxon>
        <taxon>Sordariomycetidae</taxon>
        <taxon>Sordariales</taxon>
        <taxon>Chaetomiaceae</taxon>
        <taxon>Mycothermus</taxon>
    </lineage>
</organism>
<evidence type="ECO:0000313" key="2">
    <source>
        <dbReference type="Proteomes" id="UP001583172"/>
    </source>
</evidence>
<keyword evidence="2" id="KW-1185">Reference proteome</keyword>
<reference evidence="1 2" key="1">
    <citation type="journal article" date="2024" name="Commun. Biol.">
        <title>Comparative genomic analysis of thermophilic fungi reveals convergent evolutionary adaptations and gene losses.</title>
        <authorList>
            <person name="Steindorff A.S."/>
            <person name="Aguilar-Pontes M.V."/>
            <person name="Robinson A.J."/>
            <person name="Andreopoulos B."/>
            <person name="LaButti K."/>
            <person name="Kuo A."/>
            <person name="Mondo S."/>
            <person name="Riley R."/>
            <person name="Otillar R."/>
            <person name="Haridas S."/>
            <person name="Lipzen A."/>
            <person name="Grimwood J."/>
            <person name="Schmutz J."/>
            <person name="Clum A."/>
            <person name="Reid I.D."/>
            <person name="Moisan M.C."/>
            <person name="Butler G."/>
            <person name="Nguyen T.T.M."/>
            <person name="Dewar K."/>
            <person name="Conant G."/>
            <person name="Drula E."/>
            <person name="Henrissat B."/>
            <person name="Hansel C."/>
            <person name="Singer S."/>
            <person name="Hutchinson M.I."/>
            <person name="de Vries R.P."/>
            <person name="Natvig D.O."/>
            <person name="Powell A.J."/>
            <person name="Tsang A."/>
            <person name="Grigoriev I.V."/>
        </authorList>
    </citation>
    <scope>NUCLEOTIDE SEQUENCE [LARGE SCALE GENOMIC DNA]</scope>
    <source>
        <strain evidence="1 2">CBS 620.91</strain>
    </source>
</reference>